<dbReference type="InterPro" id="IPR042100">
    <property type="entry name" value="Bug_dom1"/>
</dbReference>
<dbReference type="EMBL" id="QPJK01000005">
    <property type="protein sequence ID" value="RCW70091.1"/>
    <property type="molecule type" value="Genomic_DNA"/>
</dbReference>
<name>A0A368XQ26_9BURK</name>
<keyword evidence="4" id="KW-1185">Reference proteome</keyword>
<dbReference type="PIRSF" id="PIRSF017082">
    <property type="entry name" value="YflP"/>
    <property type="match status" value="1"/>
</dbReference>
<dbReference type="Gene3D" id="3.40.190.150">
    <property type="entry name" value="Bordetella uptake gene, domain 1"/>
    <property type="match status" value="1"/>
</dbReference>
<sequence length="334" mass="35287">MTRSRLTKTSTRKQFLATLALLATSLAAPAFAQGDYPNKPIKLVVPFSPGGNTDVIARMLAQGLAEQLGQPVIVENLAGANGSIGASRVTSAPNDGYTLLFGTAGTQAINQSLYRNLGEKNLGDYAYIALVTSIPNVLVVNESKTPVRTVAEFVAAERKRGAGLSYGSPGTGSTVHLSGELFKTATKLDLLHVPYKGSAPALTDLMGGQIDFIFENVTPALPFVQSGKLRALAVTSAERLPALPNVPTMRESGYPDFVTATWNGVLAPKGTAPAIVQRLQDATLKVAGSADFKTRVTALGGEVRLLESAAFRDFTRTEYQHWGAIIKNAGVTVQ</sequence>
<evidence type="ECO:0000256" key="1">
    <source>
        <dbReference type="ARBA" id="ARBA00006987"/>
    </source>
</evidence>
<dbReference type="InterPro" id="IPR006311">
    <property type="entry name" value="TAT_signal"/>
</dbReference>
<gene>
    <name evidence="3" type="ORF">DES41_10527</name>
</gene>
<evidence type="ECO:0000313" key="3">
    <source>
        <dbReference type="EMBL" id="RCW70091.1"/>
    </source>
</evidence>
<accession>A0A368XQ26</accession>
<proteinExistence type="inferred from homology"/>
<protein>
    <submittedName>
        <fullName evidence="3">Tripartite-type tricarboxylate transporter receptor subunit TctC</fullName>
    </submittedName>
</protein>
<keyword evidence="3" id="KW-0675">Receptor</keyword>
<dbReference type="PROSITE" id="PS51318">
    <property type="entry name" value="TAT"/>
    <property type="match status" value="1"/>
</dbReference>
<evidence type="ECO:0000256" key="2">
    <source>
        <dbReference type="SAM" id="SignalP"/>
    </source>
</evidence>
<evidence type="ECO:0000313" key="4">
    <source>
        <dbReference type="Proteomes" id="UP000252884"/>
    </source>
</evidence>
<dbReference type="AlphaFoldDB" id="A0A368XQ26"/>
<keyword evidence="2" id="KW-0732">Signal</keyword>
<comment type="similarity">
    <text evidence="1">Belongs to the UPF0065 (bug) family.</text>
</comment>
<dbReference type="InterPro" id="IPR005064">
    <property type="entry name" value="BUG"/>
</dbReference>
<dbReference type="PANTHER" id="PTHR42928:SF5">
    <property type="entry name" value="BLR1237 PROTEIN"/>
    <property type="match status" value="1"/>
</dbReference>
<feature type="chain" id="PRO_5016596046" evidence="2">
    <location>
        <begin position="33"/>
        <end position="334"/>
    </location>
</feature>
<dbReference type="CDD" id="cd07012">
    <property type="entry name" value="PBP2_Bug_TTT"/>
    <property type="match status" value="1"/>
</dbReference>
<dbReference type="Pfam" id="PF03401">
    <property type="entry name" value="TctC"/>
    <property type="match status" value="1"/>
</dbReference>
<organism evidence="3 4">
    <name type="scientific">Pseudorhodoferax soli</name>
    <dbReference type="NCBI Taxonomy" id="545864"/>
    <lineage>
        <taxon>Bacteria</taxon>
        <taxon>Pseudomonadati</taxon>
        <taxon>Pseudomonadota</taxon>
        <taxon>Betaproteobacteria</taxon>
        <taxon>Burkholderiales</taxon>
        <taxon>Comamonadaceae</taxon>
    </lineage>
</organism>
<dbReference type="SUPFAM" id="SSF53850">
    <property type="entry name" value="Periplasmic binding protein-like II"/>
    <property type="match status" value="1"/>
</dbReference>
<reference evidence="3 4" key="1">
    <citation type="submission" date="2018-07" db="EMBL/GenBank/DDBJ databases">
        <title>Genomic Encyclopedia of Type Strains, Phase IV (KMG-IV): sequencing the most valuable type-strain genomes for metagenomic binning, comparative biology and taxonomic classification.</title>
        <authorList>
            <person name="Goeker M."/>
        </authorList>
    </citation>
    <scope>NUCLEOTIDE SEQUENCE [LARGE SCALE GENOMIC DNA]</scope>
    <source>
        <strain evidence="3 4">DSM 21634</strain>
    </source>
</reference>
<dbReference type="PANTHER" id="PTHR42928">
    <property type="entry name" value="TRICARBOXYLATE-BINDING PROTEIN"/>
    <property type="match status" value="1"/>
</dbReference>
<dbReference type="Proteomes" id="UP000252884">
    <property type="component" value="Unassembled WGS sequence"/>
</dbReference>
<dbReference type="Gene3D" id="3.40.190.10">
    <property type="entry name" value="Periplasmic binding protein-like II"/>
    <property type="match status" value="1"/>
</dbReference>
<feature type="signal peptide" evidence="2">
    <location>
        <begin position="1"/>
        <end position="32"/>
    </location>
</feature>
<dbReference type="RefSeq" id="WP_245965771.1">
    <property type="nucleotide sequence ID" value="NZ_QPJK01000005.1"/>
</dbReference>
<comment type="caution">
    <text evidence="3">The sequence shown here is derived from an EMBL/GenBank/DDBJ whole genome shotgun (WGS) entry which is preliminary data.</text>
</comment>